<keyword evidence="1" id="KW-0472">Membrane</keyword>
<organism evidence="2 3">
    <name type="scientific">Pseudomonas citronellolis</name>
    <dbReference type="NCBI Taxonomy" id="53408"/>
    <lineage>
        <taxon>Bacteria</taxon>
        <taxon>Pseudomonadati</taxon>
        <taxon>Pseudomonadota</taxon>
        <taxon>Gammaproteobacteria</taxon>
        <taxon>Pseudomonadales</taxon>
        <taxon>Pseudomonadaceae</taxon>
        <taxon>Pseudomonas</taxon>
    </lineage>
</organism>
<dbReference type="EMBL" id="JARJLR010000042">
    <property type="protein sequence ID" value="MDF3840486.1"/>
    <property type="molecule type" value="Genomic_DNA"/>
</dbReference>
<comment type="caution">
    <text evidence="2">The sequence shown here is derived from an EMBL/GenBank/DDBJ whole genome shotgun (WGS) entry which is preliminary data.</text>
</comment>
<keyword evidence="1" id="KW-0812">Transmembrane</keyword>
<dbReference type="Proteomes" id="UP001220662">
    <property type="component" value="Unassembled WGS sequence"/>
</dbReference>
<evidence type="ECO:0000313" key="2">
    <source>
        <dbReference type="EMBL" id="MDF3840486.1"/>
    </source>
</evidence>
<dbReference type="AlphaFoldDB" id="A0AAW6NYY0"/>
<name>A0AAW6NYY0_9PSED</name>
<dbReference type="RefSeq" id="WP_276213658.1">
    <property type="nucleotide sequence ID" value="NZ_CP141948.1"/>
</dbReference>
<gene>
    <name evidence="2" type="ORF">P3W55_02045</name>
</gene>
<reference evidence="2" key="1">
    <citation type="submission" date="2023-03" db="EMBL/GenBank/DDBJ databases">
        <title>Draft assemblies of triclosan tolerant bacteria isolated from returned activated sludge.</title>
        <authorList>
            <person name="Van Hamelsveld S."/>
        </authorList>
    </citation>
    <scope>NUCLEOTIDE SEQUENCE</scope>
    <source>
        <strain evidence="2">GW210015_S63</strain>
    </source>
</reference>
<protein>
    <submittedName>
        <fullName evidence="2">Uncharacterized protein</fullName>
    </submittedName>
</protein>
<sequence>MKFYHLVILFIVVVALIAPKLIALIGVVAGIASVFLWLLAAALGFPGWRSKNRP</sequence>
<keyword evidence="1" id="KW-1133">Transmembrane helix</keyword>
<evidence type="ECO:0000313" key="3">
    <source>
        <dbReference type="Proteomes" id="UP001220662"/>
    </source>
</evidence>
<evidence type="ECO:0000256" key="1">
    <source>
        <dbReference type="SAM" id="Phobius"/>
    </source>
</evidence>
<proteinExistence type="predicted"/>
<accession>A0AAW6NYY0</accession>
<feature type="transmembrane region" description="Helical" evidence="1">
    <location>
        <begin position="7"/>
        <end position="25"/>
    </location>
</feature>